<dbReference type="GO" id="GO:0007155">
    <property type="term" value="P:cell adhesion"/>
    <property type="evidence" value="ECO:0007669"/>
    <property type="project" value="InterPro"/>
</dbReference>
<dbReference type="PANTHER" id="PTHR30288">
    <property type="entry name" value="FLAGELLAR CAP/ASSEMBLY PROTEIN FLID"/>
    <property type="match status" value="1"/>
</dbReference>
<keyword evidence="1" id="KW-0175">Coiled coil</keyword>
<evidence type="ECO:0000256" key="1">
    <source>
        <dbReference type="SAM" id="Coils"/>
    </source>
</evidence>
<dbReference type="PANTHER" id="PTHR30288:SF0">
    <property type="entry name" value="FLAGELLAR HOOK-ASSOCIATED PROTEIN 2"/>
    <property type="match status" value="1"/>
</dbReference>
<name>A0A8J6NT72_9BACT</name>
<evidence type="ECO:0000313" key="4">
    <source>
        <dbReference type="Proteomes" id="UP000603434"/>
    </source>
</evidence>
<comment type="caution">
    <text evidence="3">The sequence shown here is derived from an EMBL/GenBank/DDBJ whole genome shotgun (WGS) entry which is preliminary data.</text>
</comment>
<proteinExistence type="predicted"/>
<keyword evidence="3" id="KW-0969">Cilium</keyword>
<evidence type="ECO:0000259" key="2">
    <source>
        <dbReference type="Pfam" id="PF07195"/>
    </source>
</evidence>
<reference evidence="3 4" key="1">
    <citation type="submission" date="2020-08" db="EMBL/GenBank/DDBJ databases">
        <title>Bridging the membrane lipid divide: bacteria of the FCB group superphylum have the potential to synthesize archaeal ether lipids.</title>
        <authorList>
            <person name="Villanueva L."/>
            <person name="Von Meijenfeldt F.A.B."/>
            <person name="Westbye A.B."/>
            <person name="Yadav S."/>
            <person name="Hopmans E.C."/>
            <person name="Dutilh B.E."/>
            <person name="Sinninghe Damste J.S."/>
        </authorList>
    </citation>
    <scope>NUCLEOTIDE SEQUENCE [LARGE SCALE GENOMIC DNA]</scope>
    <source>
        <strain evidence="3">NIOZ-UU30</strain>
    </source>
</reference>
<feature type="domain" description="Flagellar hook-associated protein 2 C-terminal" evidence="2">
    <location>
        <begin position="376"/>
        <end position="542"/>
    </location>
</feature>
<dbReference type="Pfam" id="PF07195">
    <property type="entry name" value="FliD_C"/>
    <property type="match status" value="2"/>
</dbReference>
<dbReference type="GO" id="GO:0009421">
    <property type="term" value="C:bacterial-type flagellum filament cap"/>
    <property type="evidence" value="ECO:0007669"/>
    <property type="project" value="InterPro"/>
</dbReference>
<evidence type="ECO:0000313" key="3">
    <source>
        <dbReference type="EMBL" id="MBC8360193.1"/>
    </source>
</evidence>
<dbReference type="AlphaFoldDB" id="A0A8J6NT72"/>
<dbReference type="EMBL" id="JACNJH010000073">
    <property type="protein sequence ID" value="MBC8360193.1"/>
    <property type="molecule type" value="Genomic_DNA"/>
</dbReference>
<feature type="coiled-coil region" evidence="1">
    <location>
        <begin position="867"/>
        <end position="894"/>
    </location>
</feature>
<feature type="domain" description="Flagellar hook-associated protein 2 C-terminal" evidence="2">
    <location>
        <begin position="820"/>
        <end position="911"/>
    </location>
</feature>
<dbReference type="InterPro" id="IPR040026">
    <property type="entry name" value="FliD"/>
</dbReference>
<protein>
    <submittedName>
        <fullName evidence="3">Flagellar filament capping protein FliD</fullName>
    </submittedName>
</protein>
<keyword evidence="3" id="KW-0282">Flagellum</keyword>
<dbReference type="Proteomes" id="UP000603434">
    <property type="component" value="Unassembled WGS sequence"/>
</dbReference>
<keyword evidence="3" id="KW-0966">Cell projection</keyword>
<organism evidence="3 4">
    <name type="scientific">Candidatus Desulfatibia profunda</name>
    <dbReference type="NCBI Taxonomy" id="2841695"/>
    <lineage>
        <taxon>Bacteria</taxon>
        <taxon>Pseudomonadati</taxon>
        <taxon>Thermodesulfobacteriota</taxon>
        <taxon>Desulfobacteria</taxon>
        <taxon>Desulfobacterales</taxon>
        <taxon>Desulfobacterales incertae sedis</taxon>
        <taxon>Candidatus Desulfatibia</taxon>
    </lineage>
</organism>
<dbReference type="GO" id="GO:0071973">
    <property type="term" value="P:bacterial-type flagellum-dependent cell motility"/>
    <property type="evidence" value="ECO:0007669"/>
    <property type="project" value="TreeGrafter"/>
</dbReference>
<dbReference type="InterPro" id="IPR010809">
    <property type="entry name" value="FliD_C"/>
</dbReference>
<gene>
    <name evidence="3" type="primary">fliD</name>
    <name evidence="3" type="ORF">H8E23_02180</name>
</gene>
<accession>A0A8J6NT72</accession>
<sequence length="930" mass="96328">MNNVAQSEKISSKDYSDTATSLDLSGDILISGKLVNIASTDSLSDIKDKINAVNTGTTSSKVTASIVAHASDNYHLILTSDETGADGLSVLEGAYSGGDNILQSMGFISAATAIKTATSDGAKSDLFTSSNGAIKTLLGLSNAPAATNVTIGGNSVSIDLSSAGESLTTIAQKIDALAGISAVVISEEVDGETKYRIDISGTTSFTDNGNILQTLGILEGEYGTEQAIHSQVSAANTDGDASTAITTGTLLTNIWSDGASSGVVAGDTITISGKRGDGTKVGTSGNDYKITFTVGAGSTVQNLLDQINNATDGFGAGTRTATASISNGKIIITDGTAGDSQLSLTLVANNQNGGTLDFGTISMDTEGRSMQVAQGVDAQIVVDNVTINKASNTITDVIAGTTLNLVGADSSTTVTVKVERDLGTIKSKINDLTDAFNTIMDYINTQFTYDEDNNKTGGILFGDGTLSSVKSELINMVTKTITGLSANYNRLPLIGITLDLADNQEGKHDNISLAIDDEMLTDALESNFNDVRNLFIAYGSGSSPYLSYIDHTSATQGGTYAVNITQEATRTTVTGSKELAGSLGEPVDVTIKDFATGRQATVSLGVSSNIDAVVNALNSQFAQEYTEVLTGSGATGQSASTLFSAVTGADNGDVITFSGIRRNGLSVSGSYTIVDKTTETVGDLLESIEDMFEDEVTAALDGSGKIVITDTQAGDSQLYFTIDTQSAGITGLDFGTVSSTTEGRYAMDITASKSGSNELVLTHNTYGTGHILVVSETSTTDPLGLDTATQVYGKDVAGTINGVSATGSGQSLTLASAGNNANGLSISYTGTTTTSATFTLTLGIAKLLDRQLGFITDISDGYVTYKQTSLQNSIDSFKTQIEQMEAQLDRKMEAMVNRFVAMEVALSKIQNQSQWLTGQINASLSGWWGK</sequence>